<evidence type="ECO:0000256" key="7">
    <source>
        <dbReference type="SAM" id="MobiDB-lite"/>
    </source>
</evidence>
<dbReference type="InterPro" id="IPR050250">
    <property type="entry name" value="Macrolide_Exporter_MacB"/>
</dbReference>
<evidence type="ECO:0000256" key="8">
    <source>
        <dbReference type="SAM" id="Phobius"/>
    </source>
</evidence>
<dbReference type="InterPro" id="IPR003838">
    <property type="entry name" value="ABC3_permease_C"/>
</dbReference>
<evidence type="ECO:0000256" key="6">
    <source>
        <dbReference type="ARBA" id="ARBA00038076"/>
    </source>
</evidence>
<accession>A0A923PJB6</accession>
<feature type="transmembrane region" description="Helical" evidence="8">
    <location>
        <begin position="291"/>
        <end position="309"/>
    </location>
</feature>
<keyword evidence="12" id="KW-1185">Reference proteome</keyword>
<keyword evidence="3 8" id="KW-0812">Transmembrane</keyword>
<evidence type="ECO:0000256" key="2">
    <source>
        <dbReference type="ARBA" id="ARBA00022475"/>
    </source>
</evidence>
<dbReference type="GO" id="GO:0022857">
    <property type="term" value="F:transmembrane transporter activity"/>
    <property type="evidence" value="ECO:0007669"/>
    <property type="project" value="TreeGrafter"/>
</dbReference>
<organism evidence="11 12">
    <name type="scientific">Neolewinella lacunae</name>
    <dbReference type="NCBI Taxonomy" id="1517758"/>
    <lineage>
        <taxon>Bacteria</taxon>
        <taxon>Pseudomonadati</taxon>
        <taxon>Bacteroidota</taxon>
        <taxon>Saprospiria</taxon>
        <taxon>Saprospirales</taxon>
        <taxon>Lewinellaceae</taxon>
        <taxon>Neolewinella</taxon>
    </lineage>
</organism>
<evidence type="ECO:0000259" key="10">
    <source>
        <dbReference type="Pfam" id="PF12704"/>
    </source>
</evidence>
<evidence type="ECO:0000259" key="9">
    <source>
        <dbReference type="Pfam" id="PF02687"/>
    </source>
</evidence>
<dbReference type="Pfam" id="PF12704">
    <property type="entry name" value="MacB_PCD"/>
    <property type="match status" value="1"/>
</dbReference>
<evidence type="ECO:0000256" key="4">
    <source>
        <dbReference type="ARBA" id="ARBA00022989"/>
    </source>
</evidence>
<comment type="subcellular location">
    <subcellularLocation>
        <location evidence="1">Cell membrane</location>
        <topology evidence="1">Multi-pass membrane protein</topology>
    </subcellularLocation>
</comment>
<proteinExistence type="inferred from homology"/>
<feature type="transmembrane region" description="Helical" evidence="8">
    <location>
        <begin position="383"/>
        <end position="405"/>
    </location>
</feature>
<keyword evidence="2" id="KW-1003">Cell membrane</keyword>
<dbReference type="RefSeq" id="WP_187467178.1">
    <property type="nucleotide sequence ID" value="NZ_JACSIT010000118.1"/>
</dbReference>
<evidence type="ECO:0000313" key="12">
    <source>
        <dbReference type="Proteomes" id="UP000650081"/>
    </source>
</evidence>
<dbReference type="Pfam" id="PF02687">
    <property type="entry name" value="FtsX"/>
    <property type="match status" value="1"/>
</dbReference>
<evidence type="ECO:0000313" key="11">
    <source>
        <dbReference type="EMBL" id="MBC6995130.1"/>
    </source>
</evidence>
<reference evidence="11" key="1">
    <citation type="submission" date="2020-08" db="EMBL/GenBank/DDBJ databases">
        <title>Lewinella bacteria from marine environments.</title>
        <authorList>
            <person name="Zhong Y."/>
        </authorList>
    </citation>
    <scope>NUCLEOTIDE SEQUENCE</scope>
    <source>
        <strain evidence="11">KCTC 42187</strain>
    </source>
</reference>
<keyword evidence="5 8" id="KW-0472">Membrane</keyword>
<comment type="caution">
    <text evidence="11">The sequence shown here is derived from an EMBL/GenBank/DDBJ whole genome shotgun (WGS) entry which is preliminary data.</text>
</comment>
<feature type="domain" description="MacB-like periplasmic core" evidence="10">
    <location>
        <begin position="17"/>
        <end position="198"/>
    </location>
</feature>
<name>A0A923PJB6_9BACT</name>
<feature type="transmembrane region" description="Helical" evidence="8">
    <location>
        <begin position="15"/>
        <end position="37"/>
    </location>
</feature>
<dbReference type="GO" id="GO:0005886">
    <property type="term" value="C:plasma membrane"/>
    <property type="evidence" value="ECO:0007669"/>
    <property type="project" value="UniProtKB-SubCell"/>
</dbReference>
<dbReference type="Proteomes" id="UP000650081">
    <property type="component" value="Unassembled WGS sequence"/>
</dbReference>
<feature type="domain" description="ABC3 transporter permease C-terminal" evidence="9">
    <location>
        <begin position="293"/>
        <end position="407"/>
    </location>
</feature>
<feature type="transmembrane region" description="Helical" evidence="8">
    <location>
        <begin position="330"/>
        <end position="354"/>
    </location>
</feature>
<comment type="similarity">
    <text evidence="6">Belongs to the ABC-4 integral membrane protein family.</text>
</comment>
<protein>
    <submittedName>
        <fullName evidence="11">ABC transporter permease</fullName>
    </submittedName>
</protein>
<evidence type="ECO:0000256" key="3">
    <source>
        <dbReference type="ARBA" id="ARBA00022692"/>
    </source>
</evidence>
<evidence type="ECO:0000256" key="5">
    <source>
        <dbReference type="ARBA" id="ARBA00023136"/>
    </source>
</evidence>
<dbReference type="PANTHER" id="PTHR30572:SF4">
    <property type="entry name" value="ABC TRANSPORTER PERMEASE YTRF"/>
    <property type="match status" value="1"/>
</dbReference>
<dbReference type="AlphaFoldDB" id="A0A923PJB6"/>
<dbReference type="EMBL" id="JACSIT010000118">
    <property type="protein sequence ID" value="MBC6995130.1"/>
    <property type="molecule type" value="Genomic_DNA"/>
</dbReference>
<sequence length="415" mass="45248">MITRVAWASVTRRPLTTILCVLLITFGTSITSLLLLVNQQMEQKFANDLAGTDLVLGAKGSPLQLVLSAVYHLDAPTGNISLAEAAPYLESPLVKQAIPLAYGDTYAGYRILGTTADFLDKYGGTLASGRVFTEPMEVVVGAEVAQQTGLKVGDTLLGAHGETADADVHADHPYTVVGIVGHAGNALDRLLLTPVASVWEVHGEHAHEHGDEEQGEHAHEHGDEEHPEHEAHANEPEEEITAVLLTLHSKRSVLTLPRVINQNTRMQAVLPALEINRLFYLLGIGTDALRLLGGGIMLVASISIFMALLDRMRERKHELAILRVTGYSRFQLFLLPVIEAGLLALLGYVFGLLLSRAMLWWVNFRAAADFKLIFSQTWQGNEVFVLLGTIALAVMAALFPAWRAMRVDVVAALRR</sequence>
<gene>
    <name evidence="11" type="ORF">H9S92_13200</name>
</gene>
<dbReference type="PANTHER" id="PTHR30572">
    <property type="entry name" value="MEMBRANE COMPONENT OF TRANSPORTER-RELATED"/>
    <property type="match status" value="1"/>
</dbReference>
<feature type="region of interest" description="Disordered" evidence="7">
    <location>
        <begin position="204"/>
        <end position="235"/>
    </location>
</feature>
<evidence type="ECO:0000256" key="1">
    <source>
        <dbReference type="ARBA" id="ARBA00004651"/>
    </source>
</evidence>
<dbReference type="InterPro" id="IPR025857">
    <property type="entry name" value="MacB_PCD"/>
</dbReference>
<keyword evidence="4 8" id="KW-1133">Transmembrane helix</keyword>